<evidence type="ECO:0000313" key="2">
    <source>
        <dbReference type="EMBL" id="MBD2702675.1"/>
    </source>
</evidence>
<feature type="transmembrane region" description="Helical" evidence="1">
    <location>
        <begin position="366"/>
        <end position="386"/>
    </location>
</feature>
<feature type="transmembrane region" description="Helical" evidence="1">
    <location>
        <begin position="970"/>
        <end position="990"/>
    </location>
</feature>
<dbReference type="InterPro" id="IPR001036">
    <property type="entry name" value="Acrflvin-R"/>
</dbReference>
<feature type="transmembrane region" description="Helical" evidence="1">
    <location>
        <begin position="21"/>
        <end position="40"/>
    </location>
</feature>
<feature type="transmembrane region" description="Helical" evidence="1">
    <location>
        <begin position="996"/>
        <end position="1018"/>
    </location>
</feature>
<dbReference type="Gene3D" id="3.30.70.1430">
    <property type="entry name" value="Multidrug efflux transporter AcrB pore domain"/>
    <property type="match status" value="2"/>
</dbReference>
<feature type="transmembrane region" description="Helical" evidence="1">
    <location>
        <begin position="476"/>
        <end position="500"/>
    </location>
</feature>
<dbReference type="SUPFAM" id="SSF82866">
    <property type="entry name" value="Multidrug efflux transporter AcrB transmembrane domain"/>
    <property type="match status" value="2"/>
</dbReference>
<feature type="transmembrane region" description="Helical" evidence="1">
    <location>
        <begin position="594"/>
        <end position="614"/>
    </location>
</feature>
<keyword evidence="1" id="KW-1133">Transmembrane helix</keyword>
<dbReference type="SUPFAM" id="SSF82714">
    <property type="entry name" value="Multidrug efflux transporter AcrB TolC docking domain, DN and DC subdomains"/>
    <property type="match status" value="2"/>
</dbReference>
<dbReference type="InterPro" id="IPR027463">
    <property type="entry name" value="AcrB_DN_DC_subdom"/>
</dbReference>
<feature type="transmembrane region" description="Helical" evidence="1">
    <location>
        <begin position="544"/>
        <end position="560"/>
    </location>
</feature>
<evidence type="ECO:0000256" key="1">
    <source>
        <dbReference type="SAM" id="Phobius"/>
    </source>
</evidence>
<dbReference type="Gene3D" id="3.30.70.1320">
    <property type="entry name" value="Multidrug efflux transporter AcrB pore domain like"/>
    <property type="match status" value="1"/>
</dbReference>
<dbReference type="Gene3D" id="1.20.1640.10">
    <property type="entry name" value="Multidrug efflux transporter AcrB transmembrane domain"/>
    <property type="match status" value="2"/>
</dbReference>
<evidence type="ECO:0000313" key="3">
    <source>
        <dbReference type="Proteomes" id="UP000598820"/>
    </source>
</evidence>
<organism evidence="2 3">
    <name type="scientific">Spirosoma profusum</name>
    <dbReference type="NCBI Taxonomy" id="2771354"/>
    <lineage>
        <taxon>Bacteria</taxon>
        <taxon>Pseudomonadati</taxon>
        <taxon>Bacteroidota</taxon>
        <taxon>Cytophagia</taxon>
        <taxon>Cytophagales</taxon>
        <taxon>Cytophagaceae</taxon>
        <taxon>Spirosoma</taxon>
    </lineage>
</organism>
<proteinExistence type="predicted"/>
<dbReference type="PRINTS" id="PR00702">
    <property type="entry name" value="ACRIFLAVINRP"/>
</dbReference>
<dbReference type="GO" id="GO:0042910">
    <property type="term" value="F:xenobiotic transmembrane transporter activity"/>
    <property type="evidence" value="ECO:0007669"/>
    <property type="project" value="TreeGrafter"/>
</dbReference>
<keyword evidence="3" id="KW-1185">Reference proteome</keyword>
<dbReference type="Gene3D" id="3.30.2090.10">
    <property type="entry name" value="Multidrug efflux transporter AcrB TolC docking domain, DN and DC subdomains"/>
    <property type="match status" value="2"/>
</dbReference>
<dbReference type="Gene3D" id="3.30.70.1440">
    <property type="entry name" value="Multidrug efflux transporter AcrB pore domain"/>
    <property type="match status" value="1"/>
</dbReference>
<comment type="caution">
    <text evidence="2">The sequence shown here is derived from an EMBL/GenBank/DDBJ whole genome shotgun (WGS) entry which is preliminary data.</text>
</comment>
<dbReference type="EMBL" id="JACWZY010000016">
    <property type="protein sequence ID" value="MBD2702675.1"/>
    <property type="molecule type" value="Genomic_DNA"/>
</dbReference>
<dbReference type="PANTHER" id="PTHR32063:SF24">
    <property type="entry name" value="CATION EFFLUX SYSTEM (ACRB_ACRD_ACRF FAMILY)"/>
    <property type="match status" value="1"/>
</dbReference>
<dbReference type="SUPFAM" id="SSF82693">
    <property type="entry name" value="Multidrug efflux transporter AcrB pore domain, PN1, PN2, PC1 and PC2 subdomains"/>
    <property type="match status" value="2"/>
</dbReference>
<dbReference type="RefSeq" id="WP_190888526.1">
    <property type="nucleotide sequence ID" value="NZ_JACWZY010000016.1"/>
</dbReference>
<feature type="transmembrane region" description="Helical" evidence="1">
    <location>
        <begin position="398"/>
        <end position="419"/>
    </location>
</feature>
<feature type="transmembrane region" description="Helical" evidence="1">
    <location>
        <begin position="341"/>
        <end position="359"/>
    </location>
</feature>
<sequence>MKFEQYKTLGFTNWCVENRTAIYIFTFLITIGGLFVYNNLPKEQFPDIKVPQVYINTVYVGTAPADIENTINKQIEKQLKSISGVKRIKSNALQDVSVILVEFNPDVQSAEALQRVRDAIDKAKPDLPQKLDAGPTAQDVDFSEMPIMNINMAGNFSLKQLKEYAEDLQDVIEGMPEIRRVDIVGALTREIQINLDLARMQSAGLAFSDIQQAIQGENINVSGGELPIDGVRRTVRVKGEFTDVAQLQNLNIRTATGATVRLGDLAEVTDNFEEQQDFARLNNKSVVTLNVIKRAGANLISAADRIEETIEEYKTSHFPPGLDVKITADQSERTRESVNDLVNTVVLGFIFVVLVLMFFMGVRDAIFVGLSVPLSALVAFVLMPVVGPVVGTAFTLNIMVLFAFLLGLGLVVDDAIVVIENAHRLFNQHKDWNIRQAVKAAAGEVFAPVLSGTLTTIAPFFPLLFWPGIVGEFMKFLPLTLILTLFASLFVAYVINPVFAVTFMKRHDEEANHKKPTFQEIKRPVLILTVLAGVGYVIDRGIGNLFVLFLILYVFNHYVLTPKLIIPFQETLLPGLKNGYRKLISWILHGWRPVWGIVAAFGLLILTFFIVGIAQPKVLFFPSGEPDYIYVYNVMPIGTDARVTNATTKEIEKRVFKVMNDNKAMGIVNSVISNVGKNAGDPMNPDRSNTPHKSKVTVAFVPGVERNGISTDSLLSKVRTAMVGLPGSEISVERESNGPPTGKPIAIEIAGEEFDQLKKLETQVRQKIAKAGIQGIDQLKSDLITNKPEIVIDIDREKAEREGISSGQIAMAIRTALFGLEVSKFRDAKDEYPIMVRLKQDDRSQIDRLLSLNIVYRDMVLGGQLRQVPITSVANISYSTTFSQINRKNQERLVTLSSDVVPGYNANQIVAQIQPVIDEMEVPNGYTVRIGGEQEDQQESMSFLGAAFGIALMLIYLIMSTQFNSVVKPLIIFVTILFSLIGVLLGFVVFNKDFSIIMSGVGIIALAGIVVKNGILLIEFIEELRGRGVPLREAIIEAGGIRLTPVLLTASAAVLGLIPLAFGLTVNFVTLFRDFDPNLVIGGDSSVFWNILAWTIIFGLTFSTILTLVIVPCMYWINERIRMKWFGKKDPALEPQEEPEEELV</sequence>
<gene>
    <name evidence="2" type="ORF">IC229_18660</name>
</gene>
<dbReference type="GO" id="GO:0005886">
    <property type="term" value="C:plasma membrane"/>
    <property type="evidence" value="ECO:0007669"/>
    <property type="project" value="TreeGrafter"/>
</dbReference>
<reference evidence="2" key="1">
    <citation type="submission" date="2020-09" db="EMBL/GenBank/DDBJ databases">
        <authorList>
            <person name="Kim M.K."/>
        </authorList>
    </citation>
    <scope>NUCLEOTIDE SEQUENCE</scope>
    <source>
        <strain evidence="2">BT702</strain>
    </source>
</reference>
<name>A0A927AT59_9BACT</name>
<dbReference type="Pfam" id="PF00873">
    <property type="entry name" value="ACR_tran"/>
    <property type="match status" value="1"/>
</dbReference>
<feature type="transmembrane region" description="Helical" evidence="1">
    <location>
        <begin position="1046"/>
        <end position="1071"/>
    </location>
</feature>
<dbReference type="AlphaFoldDB" id="A0A927AT59"/>
<feature type="transmembrane region" description="Helical" evidence="1">
    <location>
        <begin position="440"/>
        <end position="464"/>
    </location>
</feature>
<dbReference type="Proteomes" id="UP000598820">
    <property type="component" value="Unassembled WGS sequence"/>
</dbReference>
<keyword evidence="1" id="KW-0812">Transmembrane</keyword>
<accession>A0A927AT59</accession>
<feature type="transmembrane region" description="Helical" evidence="1">
    <location>
        <begin position="521"/>
        <end position="538"/>
    </location>
</feature>
<dbReference type="PANTHER" id="PTHR32063">
    <property type="match status" value="1"/>
</dbReference>
<protein>
    <submittedName>
        <fullName evidence="2">Efflux RND transporter permease subunit</fullName>
    </submittedName>
</protein>
<feature type="transmembrane region" description="Helical" evidence="1">
    <location>
        <begin position="1091"/>
        <end position="1117"/>
    </location>
</feature>
<feature type="transmembrane region" description="Helical" evidence="1">
    <location>
        <begin position="940"/>
        <end position="958"/>
    </location>
</feature>
<keyword evidence="1" id="KW-0472">Membrane</keyword>